<dbReference type="SUPFAM" id="SSF49373">
    <property type="entry name" value="Invasin/intimin cell-adhesion fragments"/>
    <property type="match status" value="1"/>
</dbReference>
<feature type="chain" id="PRO_5045787491" evidence="1">
    <location>
        <begin position="30"/>
        <end position="1141"/>
    </location>
</feature>
<evidence type="ECO:0000256" key="1">
    <source>
        <dbReference type="SAM" id="SignalP"/>
    </source>
</evidence>
<dbReference type="Proteomes" id="UP001500618">
    <property type="component" value="Unassembled WGS sequence"/>
</dbReference>
<dbReference type="EMBL" id="BAAANY010000036">
    <property type="protein sequence ID" value="GAA1710933.1"/>
    <property type="molecule type" value="Genomic_DNA"/>
</dbReference>
<gene>
    <name evidence="3" type="ORF">GCM10009765_70290</name>
</gene>
<keyword evidence="1" id="KW-0732">Signal</keyword>
<dbReference type="SUPFAM" id="SSF56300">
    <property type="entry name" value="Metallo-dependent phosphatases"/>
    <property type="match status" value="1"/>
</dbReference>
<dbReference type="Pfam" id="PF02368">
    <property type="entry name" value="Big_2"/>
    <property type="match status" value="1"/>
</dbReference>
<dbReference type="GO" id="GO:0016798">
    <property type="term" value="F:hydrolase activity, acting on glycosyl bonds"/>
    <property type="evidence" value="ECO:0007669"/>
    <property type="project" value="UniProtKB-KW"/>
</dbReference>
<dbReference type="Gene3D" id="3.60.21.10">
    <property type="match status" value="1"/>
</dbReference>
<dbReference type="PANTHER" id="PTHR40446">
    <property type="entry name" value="N-ACETYLGLUCOSAMINE-1-PHOSPHODIESTER ALPHA-N-ACETYLGLUCOSAMINIDASE"/>
    <property type="match status" value="1"/>
</dbReference>
<name>A0ABN2ISK4_9ACTN</name>
<sequence>MSARSRLTLRVATASALVASLLVAVPASAQTATASDRSWLPKTPPGWQLVVDQSRTPSTTITKGVEQYGETYDTIDGRQRSQVLDVNLADPNVHIGMVANDDRITDPANETISSMAARTHAIAGVNGDYFDINASGAPRGALIRDGNIVKSPRPNYNAQLGVRPDGSMVIGPQAYTATVTDGTNTHAVTSINVVGDLIGGGITRVTNGLGLTDRAPGTTSLPPSTLVVGHGDTSGFVVDSVQTGLKVLPALTADQQGLAGAGAGGDWLAATVKAGDKLTVSQKIAPDNDLTGLISGATQLVKDGKAYVDPTGEPPGGNNPTRNPETAVGLSKDGKHALVVVIDGRGADNQAVGVTPTVAAGYFVAHGVDSAILFDGGGSSEMIARRPGETTPAIMNNPSDGHERNVANGIFVYTTEKSASQARQVVINGGKPVVTVPNASVPLKVYATDSAGNPATGTNDVTVVPSWIASYENGTLTAHSAGTAVIVARNGYATSVQTVRVTDSLSSLAVSPPAPDIANGDKVTFTLSGKSGSTDVQVPAEAAKWAVTPANLGTIDAHGVLTAGAADGGMATVTATLGGKTATASVAVGGESHHIADTADASAWSLRNTTTADATFTNAPGDVPPGSSAVGSMQVAYSIPRSPGVKQLVLSPKVTLSAPADANGRAPTSIGVWVKGDGKGIDFAAKLVGADGTSATLYPTFITFTGWKRVNIPVPSTMPAPISVNFLDFLQIAQADEPYSGTLTVGGLDALYSPRPIVTPPYVAVPNNPSWLRFEENAGDFSHDGTTILTGDDAHMLASTPNSASANVMAAIAQRVPRLPANAKPAMAQFLGDMSDNGDLPNLQYANSKMQAIGVPYRDAVGNHEITQGAVPENQNFTKVFGDTHYAYQQGSAQVIVTDSSHIGIQKSDPFQVPNEPQFPWLVQQLTTSKAKAIVVVTHTPAYDPHEAKDSQFSRSWEAREYVRLVQRYIQTHPGKNVVMVYGHARGFSEQILDPDGNATDVAHGGVPQLTFADLGMPAYAPSNQGGFYHFGLLHTSPSGTIQFSVEPVLSQIAVTAPTGPLAVRKTLRLSATGTAVGGDNLPPLTLPIADPASHVWSSSASWIASVDERTGVVTGRHAGTATISVTSGGVTATTTVTVNG</sequence>
<accession>A0ABN2ISK4</accession>
<keyword evidence="3" id="KW-0378">Hydrolase</keyword>
<dbReference type="InterPro" id="IPR018711">
    <property type="entry name" value="NAGPA"/>
</dbReference>
<organism evidence="3 4">
    <name type="scientific">Fodinicola feengrottensis</name>
    <dbReference type="NCBI Taxonomy" id="435914"/>
    <lineage>
        <taxon>Bacteria</taxon>
        <taxon>Bacillati</taxon>
        <taxon>Actinomycetota</taxon>
        <taxon>Actinomycetes</taxon>
        <taxon>Mycobacteriales</taxon>
        <taxon>Fodinicola</taxon>
    </lineage>
</organism>
<evidence type="ECO:0000313" key="3">
    <source>
        <dbReference type="EMBL" id="GAA1710933.1"/>
    </source>
</evidence>
<protein>
    <submittedName>
        <fullName evidence="3">Phosphodiester glycosidase family protein</fullName>
    </submittedName>
</protein>
<feature type="domain" description="BIG2" evidence="2">
    <location>
        <begin position="1064"/>
        <end position="1138"/>
    </location>
</feature>
<dbReference type="InterPro" id="IPR003343">
    <property type="entry name" value="Big_2"/>
</dbReference>
<comment type="caution">
    <text evidence="3">The sequence shown here is derived from an EMBL/GenBank/DDBJ whole genome shotgun (WGS) entry which is preliminary data.</text>
</comment>
<dbReference type="Gene3D" id="2.60.40.1080">
    <property type="match status" value="2"/>
</dbReference>
<keyword evidence="3" id="KW-0326">Glycosidase</keyword>
<keyword evidence="4" id="KW-1185">Reference proteome</keyword>
<dbReference type="InterPro" id="IPR008964">
    <property type="entry name" value="Invasin/intimin_cell_adhesion"/>
</dbReference>
<dbReference type="RefSeq" id="WP_344314447.1">
    <property type="nucleotide sequence ID" value="NZ_BAAANY010000036.1"/>
</dbReference>
<proteinExistence type="predicted"/>
<dbReference type="PANTHER" id="PTHR40446:SF2">
    <property type="entry name" value="N-ACETYLGLUCOSAMINE-1-PHOSPHODIESTER ALPHA-N-ACETYLGLUCOSAMINIDASE"/>
    <property type="match status" value="1"/>
</dbReference>
<dbReference type="SMART" id="SM00635">
    <property type="entry name" value="BID_2"/>
    <property type="match status" value="2"/>
</dbReference>
<dbReference type="Pfam" id="PF09992">
    <property type="entry name" value="NAGPA"/>
    <property type="match status" value="1"/>
</dbReference>
<evidence type="ECO:0000259" key="2">
    <source>
        <dbReference type="SMART" id="SM00635"/>
    </source>
</evidence>
<reference evidence="3 4" key="1">
    <citation type="journal article" date="2019" name="Int. J. Syst. Evol. Microbiol.">
        <title>The Global Catalogue of Microorganisms (GCM) 10K type strain sequencing project: providing services to taxonomists for standard genome sequencing and annotation.</title>
        <authorList>
            <consortium name="The Broad Institute Genomics Platform"/>
            <consortium name="The Broad Institute Genome Sequencing Center for Infectious Disease"/>
            <person name="Wu L."/>
            <person name="Ma J."/>
        </authorList>
    </citation>
    <scope>NUCLEOTIDE SEQUENCE [LARGE SCALE GENOMIC DNA]</scope>
    <source>
        <strain evidence="3 4">JCM 14718</strain>
    </source>
</reference>
<dbReference type="InterPro" id="IPR029052">
    <property type="entry name" value="Metallo-depent_PP-like"/>
</dbReference>
<feature type="signal peptide" evidence="1">
    <location>
        <begin position="1"/>
        <end position="29"/>
    </location>
</feature>
<feature type="domain" description="BIG2" evidence="2">
    <location>
        <begin position="504"/>
        <end position="587"/>
    </location>
</feature>
<evidence type="ECO:0000313" key="4">
    <source>
        <dbReference type="Proteomes" id="UP001500618"/>
    </source>
</evidence>